<evidence type="ECO:0000256" key="11">
    <source>
        <dbReference type="RuleBase" id="RU368062"/>
    </source>
</evidence>
<dbReference type="AlphaFoldDB" id="A0A4P9X767"/>
<dbReference type="InterPro" id="IPR008047">
    <property type="entry name" value="MCM_4"/>
</dbReference>
<keyword evidence="6 11" id="KW-0347">Helicase</keyword>
<dbReference type="Pfam" id="PF14551">
    <property type="entry name" value="MCM_N"/>
    <property type="match status" value="1"/>
</dbReference>
<accession>A0A4P9X767</accession>
<dbReference type="EMBL" id="ML014186">
    <property type="protein sequence ID" value="RKP01077.1"/>
    <property type="molecule type" value="Genomic_DNA"/>
</dbReference>
<evidence type="ECO:0000256" key="1">
    <source>
        <dbReference type="ARBA" id="ARBA00004123"/>
    </source>
</evidence>
<dbReference type="Gene3D" id="3.30.1640.10">
    <property type="entry name" value="mini-chromosome maintenance (MCM) complex, chain A, domain 1"/>
    <property type="match status" value="1"/>
</dbReference>
<keyword evidence="7 10" id="KW-0067">ATP-binding</keyword>
<dbReference type="GO" id="GO:0006279">
    <property type="term" value="P:premeiotic DNA replication"/>
    <property type="evidence" value="ECO:0007669"/>
    <property type="project" value="UniProtKB-ARBA"/>
</dbReference>
<evidence type="ECO:0000256" key="10">
    <source>
        <dbReference type="RuleBase" id="RU004070"/>
    </source>
</evidence>
<dbReference type="PRINTS" id="PR01660">
    <property type="entry name" value="MCMPROTEIN4"/>
</dbReference>
<evidence type="ECO:0000259" key="12">
    <source>
        <dbReference type="PROSITE" id="PS50051"/>
    </source>
</evidence>
<evidence type="ECO:0000256" key="3">
    <source>
        <dbReference type="ARBA" id="ARBA00022705"/>
    </source>
</evidence>
<name>A0A4P9X767_9FUNG</name>
<dbReference type="PROSITE" id="PS50051">
    <property type="entry name" value="MCM_2"/>
    <property type="match status" value="1"/>
</dbReference>
<evidence type="ECO:0000256" key="4">
    <source>
        <dbReference type="ARBA" id="ARBA00022741"/>
    </source>
</evidence>
<dbReference type="GO" id="GO:0042555">
    <property type="term" value="C:MCM complex"/>
    <property type="evidence" value="ECO:0007669"/>
    <property type="project" value="UniProtKB-UniRule"/>
</dbReference>
<reference evidence="14" key="1">
    <citation type="journal article" date="2018" name="Nat. Microbiol.">
        <title>Leveraging single-cell genomics to expand the fungal tree of life.</title>
        <authorList>
            <person name="Ahrendt S.R."/>
            <person name="Quandt C.A."/>
            <person name="Ciobanu D."/>
            <person name="Clum A."/>
            <person name="Salamov A."/>
            <person name="Andreopoulos B."/>
            <person name="Cheng J.F."/>
            <person name="Woyke T."/>
            <person name="Pelin A."/>
            <person name="Henrissat B."/>
            <person name="Reynolds N.K."/>
            <person name="Benny G.L."/>
            <person name="Smith M.E."/>
            <person name="James T.Y."/>
            <person name="Grigoriev I.V."/>
        </authorList>
    </citation>
    <scope>NUCLEOTIDE SEQUENCE [LARGE SCALE GENOMIC DNA]</scope>
    <source>
        <strain evidence="14">ATCC 52028</strain>
    </source>
</reference>
<dbReference type="SUPFAM" id="SSF52540">
    <property type="entry name" value="P-loop containing nucleoside triphosphate hydrolases"/>
    <property type="match status" value="1"/>
</dbReference>
<comment type="subunit">
    <text evidence="11">Component of the MCM2-7 complex.</text>
</comment>
<dbReference type="Pfam" id="PF17855">
    <property type="entry name" value="MCM_lid"/>
    <property type="match status" value="1"/>
</dbReference>
<evidence type="ECO:0000313" key="13">
    <source>
        <dbReference type="EMBL" id="RKP01077.1"/>
    </source>
</evidence>
<comment type="function">
    <text evidence="11">Acts as component of the MCM2-7 complex (MCM complex) which is the replicative helicase essential for 'once per cell cycle' DNA replication initiation and elongation in eukaryotic cells. The active ATPase sites in the MCM2-7 ring are formed through the interaction surfaces of two neighboring subunits such that a critical structure of a conserved arginine finger motif is provided in trans relative to the ATP-binding site of the Walker A box of the adjacent subunit. The six ATPase active sites, however, are likely to contribute differentially to the complex helicase activity.</text>
</comment>
<dbReference type="InterPro" id="IPR018525">
    <property type="entry name" value="MCM_CS"/>
</dbReference>
<dbReference type="Gene3D" id="2.40.50.140">
    <property type="entry name" value="Nucleic acid-binding proteins"/>
    <property type="match status" value="1"/>
</dbReference>
<keyword evidence="4 10" id="KW-0547">Nucleotide-binding</keyword>
<dbReference type="Pfam" id="PF17207">
    <property type="entry name" value="MCM_OB"/>
    <property type="match status" value="1"/>
</dbReference>
<comment type="similarity">
    <text evidence="2 10">Belongs to the MCM family.</text>
</comment>
<dbReference type="InterPro" id="IPR033762">
    <property type="entry name" value="MCM_OB"/>
</dbReference>
<evidence type="ECO:0000256" key="7">
    <source>
        <dbReference type="ARBA" id="ARBA00022840"/>
    </source>
</evidence>
<dbReference type="Gene3D" id="3.40.50.300">
    <property type="entry name" value="P-loop containing nucleotide triphosphate hydrolases"/>
    <property type="match status" value="1"/>
</dbReference>
<dbReference type="FunFam" id="2.20.28.10:FF:000003">
    <property type="entry name" value="DNA helicase"/>
    <property type="match status" value="1"/>
</dbReference>
<gene>
    <name evidence="13" type="ORF">CXG81DRAFT_12440</name>
</gene>
<keyword evidence="8 10" id="KW-0238">DNA-binding</keyword>
<dbReference type="GO" id="GO:0005656">
    <property type="term" value="C:nuclear pre-replicative complex"/>
    <property type="evidence" value="ECO:0007669"/>
    <property type="project" value="UniProtKB-ARBA"/>
</dbReference>
<feature type="domain" description="MCM C-terminal AAA(+) ATPase" evidence="12">
    <location>
        <begin position="344"/>
        <end position="553"/>
    </location>
</feature>
<comment type="catalytic activity">
    <reaction evidence="11">
        <text>ATP + H2O = ADP + phosphate + H(+)</text>
        <dbReference type="Rhea" id="RHEA:13065"/>
        <dbReference type="ChEBI" id="CHEBI:15377"/>
        <dbReference type="ChEBI" id="CHEBI:15378"/>
        <dbReference type="ChEBI" id="CHEBI:30616"/>
        <dbReference type="ChEBI" id="CHEBI:43474"/>
        <dbReference type="ChEBI" id="CHEBI:456216"/>
        <dbReference type="EC" id="3.6.4.12"/>
    </reaction>
</comment>
<dbReference type="EC" id="3.6.4.12" evidence="11"/>
<dbReference type="InterPro" id="IPR012340">
    <property type="entry name" value="NA-bd_OB-fold"/>
</dbReference>
<dbReference type="PANTHER" id="PTHR11630:SF66">
    <property type="entry name" value="DNA REPLICATION LICENSING FACTOR MCM4"/>
    <property type="match status" value="1"/>
</dbReference>
<dbReference type="GO" id="GO:0016887">
    <property type="term" value="F:ATP hydrolysis activity"/>
    <property type="evidence" value="ECO:0007669"/>
    <property type="project" value="RHEA"/>
</dbReference>
<organism evidence="13 14">
    <name type="scientific">Caulochytrium protostelioides</name>
    <dbReference type="NCBI Taxonomy" id="1555241"/>
    <lineage>
        <taxon>Eukaryota</taxon>
        <taxon>Fungi</taxon>
        <taxon>Fungi incertae sedis</taxon>
        <taxon>Chytridiomycota</taxon>
        <taxon>Chytridiomycota incertae sedis</taxon>
        <taxon>Chytridiomycetes</taxon>
        <taxon>Caulochytriales</taxon>
        <taxon>Caulochytriaceae</taxon>
        <taxon>Caulochytrium</taxon>
    </lineage>
</organism>
<protein>
    <recommendedName>
        <fullName evidence="11">DNA replication licensing factor MCM4</fullName>
        <ecNumber evidence="11">3.6.4.12</ecNumber>
    </recommendedName>
</protein>
<dbReference type="InterPro" id="IPR041562">
    <property type="entry name" value="MCM_lid"/>
</dbReference>
<dbReference type="GO" id="GO:0005524">
    <property type="term" value="F:ATP binding"/>
    <property type="evidence" value="ECO:0007669"/>
    <property type="project" value="UniProtKB-UniRule"/>
</dbReference>
<dbReference type="InterPro" id="IPR031327">
    <property type="entry name" value="MCM"/>
</dbReference>
<dbReference type="GO" id="GO:0097373">
    <property type="term" value="C:MCM core complex"/>
    <property type="evidence" value="ECO:0007669"/>
    <property type="project" value="UniProtKB-ARBA"/>
</dbReference>
<dbReference type="GO" id="GO:1902975">
    <property type="term" value="P:mitotic DNA replication initiation"/>
    <property type="evidence" value="ECO:0007669"/>
    <property type="project" value="TreeGrafter"/>
</dbReference>
<dbReference type="STRING" id="1555241.A0A4P9X767"/>
<keyword evidence="9 11" id="KW-0539">Nucleus</keyword>
<dbReference type="GO" id="GO:0003697">
    <property type="term" value="F:single-stranded DNA binding"/>
    <property type="evidence" value="ECO:0007669"/>
    <property type="project" value="TreeGrafter"/>
</dbReference>
<proteinExistence type="inferred from homology"/>
<dbReference type="PRINTS" id="PR01657">
    <property type="entry name" value="MCMFAMILY"/>
</dbReference>
<comment type="subcellular location">
    <subcellularLocation>
        <location evidence="1">Nucleus</location>
    </subcellularLocation>
</comment>
<sequence length="782" mass="87248">MDGASHGDVVPLDDKAVVWGTTININTCIKTFRHFLDHFTEADRDVDAEDVEITDAMREPFYPPRLQQMRLSETTHFNLDAQNLLCYAPATALYHQLVRYPAEIIPLMDHVLTEMLWMGNAPPDKAVVVRPFNLGRSVNMRQLDPADIDTLVCVKGLLIRTLSVTPDLKEAFFRCSVCHWTTSVQIERGRVVEPTKCGNRQCASDNTLQIVHNRCVFSDKQQAKMQETPDETPDGQTPHTVSMCLYDDLVDSAKPGDRVEITAVYRGVPVRVNPTRRTVRPYFRTYLDVVHIRKTDARRLGVDASIKNADEYVVDVNEGDQLVTAQSAEQLAAEMTAIAQRPDLYEMLAQSVAPSIFGMDDAKKGVLLQLFGGVNRFTADKSGRPRIRGDINILLVGDPGVSKSQLLQYVHKLAPRGVYTSGKGSSAVGLTAYITRDPDTRQLVLESGALVLSDGGICCIDEFDKMSDHTRSVLHEVMEQQTISIAKAGIITTLNARTSILACANPIHSKFDERLSVVENINLPPPLMSRFDLLYLLLDKPNERDDRRLAQHLVGLYLDDPRDAAAATTGLVTEASTTASRFRPAMLPSETFTRYINYAKRHCEPQITEAAGVLLQDFYVKMRRPLRTGSGSYNSHTGGQVSATTRQLESMIRLSEAHARMRLSPTVEERDVREAYRLIMAALQTAAVDPRTGRIDMDMINTGISAASRHQQHAKQAAFAEMLRGLKETTISKKEALRLFREQSSEPIGERVFDAMLGQMETIGAIALLGKRDDQRIRKVRL</sequence>
<dbReference type="OrthoDB" id="10251574at2759"/>
<dbReference type="InterPro" id="IPR001208">
    <property type="entry name" value="MCM_dom"/>
</dbReference>
<evidence type="ECO:0000256" key="6">
    <source>
        <dbReference type="ARBA" id="ARBA00022806"/>
    </source>
</evidence>
<dbReference type="Gene3D" id="2.20.28.10">
    <property type="match status" value="1"/>
</dbReference>
<dbReference type="GO" id="GO:0000727">
    <property type="term" value="P:double-strand break repair via break-induced replication"/>
    <property type="evidence" value="ECO:0007669"/>
    <property type="project" value="TreeGrafter"/>
</dbReference>
<evidence type="ECO:0000256" key="5">
    <source>
        <dbReference type="ARBA" id="ARBA00022801"/>
    </source>
</evidence>
<dbReference type="InterPro" id="IPR027925">
    <property type="entry name" value="MCM_N"/>
</dbReference>
<keyword evidence="3 11" id="KW-0235">DNA replication</keyword>
<evidence type="ECO:0000313" key="14">
    <source>
        <dbReference type="Proteomes" id="UP000274922"/>
    </source>
</evidence>
<evidence type="ECO:0000256" key="2">
    <source>
        <dbReference type="ARBA" id="ARBA00008010"/>
    </source>
</evidence>
<dbReference type="FunFam" id="3.40.50.300:FF:000217">
    <property type="entry name" value="DNA helicase"/>
    <property type="match status" value="1"/>
</dbReference>
<evidence type="ECO:0000256" key="8">
    <source>
        <dbReference type="ARBA" id="ARBA00023125"/>
    </source>
</evidence>
<dbReference type="InterPro" id="IPR027417">
    <property type="entry name" value="P-loop_NTPase"/>
</dbReference>
<dbReference type="PROSITE" id="PS00847">
    <property type="entry name" value="MCM_1"/>
    <property type="match status" value="1"/>
</dbReference>
<dbReference type="Pfam" id="PF00493">
    <property type="entry name" value="MCM"/>
    <property type="match status" value="1"/>
</dbReference>
<dbReference type="GO" id="GO:0017116">
    <property type="term" value="F:single-stranded DNA helicase activity"/>
    <property type="evidence" value="ECO:0007669"/>
    <property type="project" value="TreeGrafter"/>
</dbReference>
<keyword evidence="5 11" id="KW-0378">Hydrolase</keyword>
<dbReference type="GO" id="GO:0043596">
    <property type="term" value="C:nuclear replication fork"/>
    <property type="evidence" value="ECO:0007669"/>
    <property type="project" value="UniProtKB-ARBA"/>
</dbReference>
<evidence type="ECO:0000256" key="9">
    <source>
        <dbReference type="ARBA" id="ARBA00023242"/>
    </source>
</evidence>
<dbReference type="SUPFAM" id="SSF50249">
    <property type="entry name" value="Nucleic acid-binding proteins"/>
    <property type="match status" value="1"/>
</dbReference>
<keyword evidence="14" id="KW-1185">Reference proteome</keyword>
<dbReference type="GO" id="GO:0006271">
    <property type="term" value="P:DNA strand elongation involved in DNA replication"/>
    <property type="evidence" value="ECO:0007669"/>
    <property type="project" value="TreeGrafter"/>
</dbReference>
<dbReference type="PANTHER" id="PTHR11630">
    <property type="entry name" value="DNA REPLICATION LICENSING FACTOR MCM FAMILY MEMBER"/>
    <property type="match status" value="1"/>
</dbReference>
<dbReference type="Proteomes" id="UP000274922">
    <property type="component" value="Unassembled WGS sequence"/>
</dbReference>
<dbReference type="GO" id="GO:0031261">
    <property type="term" value="C:DNA replication preinitiation complex"/>
    <property type="evidence" value="ECO:0007669"/>
    <property type="project" value="UniProtKB-ARBA"/>
</dbReference>
<dbReference type="SMART" id="SM00350">
    <property type="entry name" value="MCM"/>
    <property type="match status" value="1"/>
</dbReference>